<evidence type="ECO:0000313" key="1">
    <source>
        <dbReference type="EMBL" id="WNY28309.1"/>
    </source>
</evidence>
<dbReference type="InterPro" id="IPR027417">
    <property type="entry name" value="P-loop_NTPase"/>
</dbReference>
<dbReference type="AlphaFoldDB" id="A0AA96ZWX7"/>
<name>A0AA96ZWX7_9EURY</name>
<protein>
    <submittedName>
        <fullName evidence="1">Uncharacterized protein</fullName>
    </submittedName>
</protein>
<evidence type="ECO:0000313" key="2">
    <source>
        <dbReference type="Proteomes" id="UP001302662"/>
    </source>
</evidence>
<dbReference type="Proteomes" id="UP001302662">
    <property type="component" value="Chromosome"/>
</dbReference>
<accession>A0AA96ZWX7</accession>
<reference evidence="1 2" key="1">
    <citation type="submission" date="2023-07" db="EMBL/GenBank/DDBJ databases">
        <title>Closed genome sequence of Methanimicrococcus sp. Es2.</title>
        <authorList>
            <person name="Protasov E."/>
            <person name="Platt K."/>
            <person name="Reeh H."/>
            <person name="Poehlein A."/>
            <person name="Daniel R."/>
            <person name="Brune A."/>
        </authorList>
    </citation>
    <scope>NUCLEOTIDE SEQUENCE [LARGE SCALE GENOMIC DNA]</scope>
    <source>
        <strain evidence="1 2">Es2</strain>
    </source>
</reference>
<keyword evidence="2" id="KW-1185">Reference proteome</keyword>
<dbReference type="Gene3D" id="3.40.50.300">
    <property type="entry name" value="P-loop containing nucleotide triphosphate hydrolases"/>
    <property type="match status" value="1"/>
</dbReference>
<dbReference type="KEGG" id="mees:MmiEs2_04940"/>
<dbReference type="GeneID" id="85196942"/>
<dbReference type="RefSeq" id="WP_316559850.1">
    <property type="nucleotide sequence ID" value="NZ_CP131062.1"/>
</dbReference>
<sequence length="217" mass="24906">MGTGEFINKTLYVGLQGSGKSYAIKKVHMERDPDTFTIDPLNEHPESRFRYIPKHTDFDGINKEVELAINNIIIPNCNVLESKKRYKEALNTVIFDEADLYFKSGQKISPIAQSFFVKCRHYMLSNVVSASRRLMDINYYVRNTADFIVAFKQSGADDLSILNKMAKGADKVMESEIEYGKRNFILFDRSRNFVVMDDYNELTKAGPAEDWATLTKK</sequence>
<gene>
    <name evidence="1" type="ORF">MmiEs2_04940</name>
</gene>
<organism evidence="1 2">
    <name type="scientific">Methanimicrococcus stummii</name>
    <dbReference type="NCBI Taxonomy" id="3028294"/>
    <lineage>
        <taxon>Archaea</taxon>
        <taxon>Methanobacteriati</taxon>
        <taxon>Methanobacteriota</taxon>
        <taxon>Stenosarchaea group</taxon>
        <taxon>Methanomicrobia</taxon>
        <taxon>Methanosarcinales</taxon>
        <taxon>Methanosarcinaceae</taxon>
        <taxon>Methanimicrococcus</taxon>
    </lineage>
</organism>
<proteinExistence type="predicted"/>
<dbReference type="EMBL" id="CP131062">
    <property type="protein sequence ID" value="WNY28309.1"/>
    <property type="molecule type" value="Genomic_DNA"/>
</dbReference>